<feature type="domain" description="KATNIP" evidence="2">
    <location>
        <begin position="1160"/>
        <end position="1223"/>
    </location>
</feature>
<proteinExistence type="predicted"/>
<dbReference type="PANTHER" id="PTHR21534">
    <property type="entry name" value="KATANIN-INTERACTING PROTEIN"/>
    <property type="match status" value="1"/>
</dbReference>
<dbReference type="EMBL" id="CAHIKZ030004782">
    <property type="protein sequence ID" value="CAE1315390.1"/>
    <property type="molecule type" value="Genomic_DNA"/>
</dbReference>
<dbReference type="AlphaFoldDB" id="A0A812E1C1"/>
<evidence type="ECO:0000313" key="4">
    <source>
        <dbReference type="Proteomes" id="UP000597762"/>
    </source>
</evidence>
<dbReference type="PANTHER" id="PTHR21534:SF0">
    <property type="entry name" value="KATANIN-INTERACTING PROTEIN"/>
    <property type="match status" value="1"/>
</dbReference>
<keyword evidence="4" id="KW-1185">Reference proteome</keyword>
<evidence type="ECO:0000313" key="3">
    <source>
        <dbReference type="EMBL" id="CAE1315390.1"/>
    </source>
</evidence>
<dbReference type="InterPro" id="IPR026704">
    <property type="entry name" value="KATNIP"/>
</dbReference>
<dbReference type="Pfam" id="PF14652">
    <property type="entry name" value="DUF4457"/>
    <property type="match status" value="2"/>
</dbReference>
<feature type="compositionally biased region" description="Low complexity" evidence="1">
    <location>
        <begin position="804"/>
        <end position="821"/>
    </location>
</feature>
<feature type="compositionally biased region" description="Polar residues" evidence="1">
    <location>
        <begin position="413"/>
        <end position="422"/>
    </location>
</feature>
<feature type="compositionally biased region" description="Polar residues" evidence="1">
    <location>
        <begin position="30"/>
        <end position="44"/>
    </location>
</feature>
<protein>
    <submittedName>
        <fullName evidence="3">JBTS26</fullName>
    </submittedName>
</protein>
<reference evidence="3" key="1">
    <citation type="submission" date="2021-01" db="EMBL/GenBank/DDBJ databases">
        <authorList>
            <person name="Li R."/>
            <person name="Bekaert M."/>
        </authorList>
    </citation>
    <scope>NUCLEOTIDE SEQUENCE</scope>
    <source>
        <strain evidence="3">Farmed</strain>
    </source>
</reference>
<feature type="compositionally biased region" description="Polar residues" evidence="1">
    <location>
        <begin position="101"/>
        <end position="119"/>
    </location>
</feature>
<evidence type="ECO:0000256" key="1">
    <source>
        <dbReference type="SAM" id="MobiDB-lite"/>
    </source>
</evidence>
<comment type="caution">
    <text evidence="3">The sequence shown here is derived from an EMBL/GenBank/DDBJ whole genome shotgun (WGS) entry which is preliminary data.</text>
</comment>
<feature type="region of interest" description="Disordered" evidence="1">
    <location>
        <begin position="27"/>
        <end position="84"/>
    </location>
</feature>
<evidence type="ECO:0000259" key="2">
    <source>
        <dbReference type="Pfam" id="PF14652"/>
    </source>
</evidence>
<feature type="domain" description="KATNIP" evidence="2">
    <location>
        <begin position="582"/>
        <end position="728"/>
    </location>
</feature>
<feature type="region of interest" description="Disordered" evidence="1">
    <location>
        <begin position="1026"/>
        <end position="1054"/>
    </location>
</feature>
<feature type="compositionally biased region" description="Basic and acidic residues" evidence="1">
    <location>
        <begin position="45"/>
        <end position="56"/>
    </location>
</feature>
<dbReference type="InterPro" id="IPR027859">
    <property type="entry name" value="KATNIP_dom"/>
</dbReference>
<dbReference type="Proteomes" id="UP000597762">
    <property type="component" value="Unassembled WGS sequence"/>
</dbReference>
<accession>A0A812E1C1</accession>
<feature type="region of interest" description="Disordered" evidence="1">
    <location>
        <begin position="393"/>
        <end position="422"/>
    </location>
</feature>
<feature type="region of interest" description="Disordered" evidence="1">
    <location>
        <begin position="307"/>
        <end position="367"/>
    </location>
</feature>
<dbReference type="OrthoDB" id="6130539at2759"/>
<feature type="compositionally biased region" description="Acidic residues" evidence="1">
    <location>
        <begin position="396"/>
        <end position="412"/>
    </location>
</feature>
<organism evidence="3 4">
    <name type="scientific">Acanthosepion pharaonis</name>
    <name type="common">Pharaoh cuttlefish</name>
    <name type="synonym">Sepia pharaonis</name>
    <dbReference type="NCBI Taxonomy" id="158019"/>
    <lineage>
        <taxon>Eukaryota</taxon>
        <taxon>Metazoa</taxon>
        <taxon>Spiralia</taxon>
        <taxon>Lophotrochozoa</taxon>
        <taxon>Mollusca</taxon>
        <taxon>Cephalopoda</taxon>
        <taxon>Coleoidea</taxon>
        <taxon>Decapodiformes</taxon>
        <taxon>Sepiida</taxon>
        <taxon>Sepiina</taxon>
        <taxon>Sepiidae</taxon>
        <taxon>Acanthosepion</taxon>
    </lineage>
</organism>
<sequence>MFLSATRKAEGFLSDLIFLLRAITCDDQRSSSNDPQRSPSTITCDDQRSSSNDPKRSSATTNSDYLRRPATTRSDHLQRPTAITCDDQQRPAAIICNDQQRLPATTSSDQRPFTSTQITFPFHNMDNNKDSGSSSGRHRRKWNALPVDLEVPKEVVTAVKEEVSPQYEHYLLLLQQRNRMLRKLKTKSSQEIALERKEQGFTLYINGANAAFTQGRVAPQPPSTNQISNHKAHSRRYLATTQLISRRYKTMMDHQQLKELELDLEQELKERQAARTAPLNKPRRKRWNLKSLDLKLAGMSDSVTSVESYDDDFESDHSSNEQSLDNDWTEETSLHEDNEILAPQPPLNSKPKNNYSRPHYSPRGQKLTLNITDIKKLKDSLEANPLLQLSVAEELSSSEESDIPEEYNEVNDDNSNSGSQEFDSNLFKHDDHVVLEFGTLAKKSERKLCSVARKNSADGLSVMESIEKDAVLAAIDAENNQVSDQSLSNFLAFSHIQQQKQQQTTEQPFPAHISPRSEALTEQDISSVTNNVLLMKPRQQINLIKMLGKLEESASALLSSHQEQKAKAILCPESETNISIHLELLTNWGHEKKIGLTEIQLFHKNGKIIPIQPEEISVKNATNESASIHTLFNGKAKTSKIKNMWSCDLNADPPVVIGIHYKNTQQSKELSLAKIKIWNYNHNLKDLNIGVKCMKIFVGEALFYNGNIEKGCGNHIFDYSTTIDLSTSVPASLQVNNNNICLLSKRSSTDGDLYKLSHCQPQLLRKTSLSRTSSPILSPTLCVGQPKISSQNASIEFEDSLEASPRSNKSLNLPLLSSKNLTPHDRKPSFDFLKRDCSSDGLFAGRPGNATKESPRAQRAEFEVGSFNRNYLKNLKGHDETEILPDIFDYKSLSPRYAAKQKESATDLDKSPISPDSTIHVSERVKKNKDSFDWLEDDDEDILCQISENCEKQPDSSHCQSTRRRNSQPLDDLKQTSLSLTDKIWHEPLEKLDRPLLSKDNTNQLIDQCMGDSVEIPRQPILKLRNKPDKSNSHLRPRVKRDGSGVCSSPSVTSTPLRTILDEDFPDKAVESQIEDQFNMDIDETEFGRCTPMQKIQKKRAKWRGHSDNKLEEYWGSLNYFNHLHRGRLSMDGDILDKYLNEAKTNSSQAELAVNPHLETSAITRHEKQKCRSPSDDDFIIPELPYGQELVINIRTTWGDKHYVGLTGIDIFSDKGDSIVVKKILVWLFSLIF</sequence>
<feature type="region of interest" description="Disordered" evidence="1">
    <location>
        <begin position="101"/>
        <end position="140"/>
    </location>
</feature>
<gene>
    <name evidence="3" type="ORF">SPHA_66306</name>
</gene>
<name>A0A812E1C1_ACAPH</name>
<feature type="region of interest" description="Disordered" evidence="1">
    <location>
        <begin position="799"/>
        <end position="822"/>
    </location>
</feature>
<feature type="region of interest" description="Disordered" evidence="1">
    <location>
        <begin position="952"/>
        <end position="973"/>
    </location>
</feature>